<proteinExistence type="predicted"/>
<evidence type="ECO:0000313" key="2">
    <source>
        <dbReference type="EMBL" id="KAK0753355.1"/>
    </source>
</evidence>
<dbReference type="EMBL" id="JAUKUD010000001">
    <property type="protein sequence ID" value="KAK0753355.1"/>
    <property type="molecule type" value="Genomic_DNA"/>
</dbReference>
<sequence>MPERQRGQAAPLLSLTHSHTPPTRRQSLHSLPGVPSPGPRRYRRPGGREGALESTPQCTHPPPPCTALKTTVTAEVVCGCARTVEAFHRTVDLSSRRPARTDASACVRSPCGQNRPRSLSHTVGSEHGRGPFSVIGWLSGEGGCVTLVLAQQPVFMLVCCGAGCWVLGGLACSPLTVMLCHGREAAESGDIHTVNSLGRRGHTHSVPTFFFPFDCFPQVLIVMPFPLSIRRQPTAYRIQRLGN</sequence>
<organism evidence="2 3">
    <name type="scientific">Schizothecium vesticola</name>
    <dbReference type="NCBI Taxonomy" id="314040"/>
    <lineage>
        <taxon>Eukaryota</taxon>
        <taxon>Fungi</taxon>
        <taxon>Dikarya</taxon>
        <taxon>Ascomycota</taxon>
        <taxon>Pezizomycotina</taxon>
        <taxon>Sordariomycetes</taxon>
        <taxon>Sordariomycetidae</taxon>
        <taxon>Sordariales</taxon>
        <taxon>Schizotheciaceae</taxon>
        <taxon>Schizothecium</taxon>
    </lineage>
</organism>
<protein>
    <submittedName>
        <fullName evidence="2">Uncharacterized protein</fullName>
    </submittedName>
</protein>
<reference evidence="2" key="1">
    <citation type="submission" date="2023-06" db="EMBL/GenBank/DDBJ databases">
        <title>Genome-scale phylogeny and comparative genomics of the fungal order Sordariales.</title>
        <authorList>
            <consortium name="Lawrence Berkeley National Laboratory"/>
            <person name="Hensen N."/>
            <person name="Bonometti L."/>
            <person name="Westerberg I."/>
            <person name="Brannstrom I.O."/>
            <person name="Guillou S."/>
            <person name="Cros-Aarteil S."/>
            <person name="Calhoun S."/>
            <person name="Haridas S."/>
            <person name="Kuo A."/>
            <person name="Mondo S."/>
            <person name="Pangilinan J."/>
            <person name="Riley R."/>
            <person name="LaButti K."/>
            <person name="Andreopoulos B."/>
            <person name="Lipzen A."/>
            <person name="Chen C."/>
            <person name="Yanf M."/>
            <person name="Daum C."/>
            <person name="Ng V."/>
            <person name="Clum A."/>
            <person name="Steindorff A."/>
            <person name="Ohm R."/>
            <person name="Martin F."/>
            <person name="Silar P."/>
            <person name="Natvig D."/>
            <person name="Lalanne C."/>
            <person name="Gautier V."/>
            <person name="Ament-velasquez S.L."/>
            <person name="Kruys A."/>
            <person name="Hutchinson M.I."/>
            <person name="Powell A.J."/>
            <person name="Barry K."/>
            <person name="Miller A.N."/>
            <person name="Grigoriev I.V."/>
            <person name="Debuchy R."/>
            <person name="Gladieux P."/>
            <person name="Thoren M.H."/>
            <person name="Johannesson H."/>
        </authorList>
    </citation>
    <scope>NUCLEOTIDE SEQUENCE</scope>
    <source>
        <strain evidence="2">SMH3187-1</strain>
    </source>
</reference>
<evidence type="ECO:0000256" key="1">
    <source>
        <dbReference type="SAM" id="MobiDB-lite"/>
    </source>
</evidence>
<gene>
    <name evidence="2" type="ORF">B0T18DRAFT_12365</name>
</gene>
<name>A0AA40F914_9PEZI</name>
<accession>A0AA40F914</accession>
<dbReference type="Proteomes" id="UP001172155">
    <property type="component" value="Unassembled WGS sequence"/>
</dbReference>
<keyword evidence="3" id="KW-1185">Reference proteome</keyword>
<comment type="caution">
    <text evidence="2">The sequence shown here is derived from an EMBL/GenBank/DDBJ whole genome shotgun (WGS) entry which is preliminary data.</text>
</comment>
<dbReference type="AlphaFoldDB" id="A0AA40F914"/>
<evidence type="ECO:0000313" key="3">
    <source>
        <dbReference type="Proteomes" id="UP001172155"/>
    </source>
</evidence>
<feature type="region of interest" description="Disordered" evidence="1">
    <location>
        <begin position="1"/>
        <end position="64"/>
    </location>
</feature>
<feature type="compositionally biased region" description="Polar residues" evidence="1">
    <location>
        <begin position="15"/>
        <end position="29"/>
    </location>
</feature>